<dbReference type="PANTHER" id="PTHR43385:SF1">
    <property type="entry name" value="RIBOFLAVIN TRANSPORTER RIBJ"/>
    <property type="match status" value="1"/>
</dbReference>
<evidence type="ECO:0000313" key="7">
    <source>
        <dbReference type="EMBL" id="KAF8822413.1"/>
    </source>
</evidence>
<dbReference type="EMBL" id="JADAQX010000056">
    <property type="protein sequence ID" value="KAF8822413.1"/>
    <property type="molecule type" value="Genomic_DNA"/>
</dbReference>
<evidence type="ECO:0000256" key="1">
    <source>
        <dbReference type="ARBA" id="ARBA00004141"/>
    </source>
</evidence>
<dbReference type="InterPro" id="IPR052983">
    <property type="entry name" value="MFS_Riboflavin_Transporter"/>
</dbReference>
<accession>A0ABQ7JEG8</accession>
<evidence type="ECO:0000256" key="3">
    <source>
        <dbReference type="ARBA" id="ARBA00022692"/>
    </source>
</evidence>
<dbReference type="Gene3D" id="1.20.1250.20">
    <property type="entry name" value="MFS general substrate transporter like domains"/>
    <property type="match status" value="1"/>
</dbReference>
<feature type="transmembrane region" description="Helical" evidence="6">
    <location>
        <begin position="20"/>
        <end position="40"/>
    </location>
</feature>
<proteinExistence type="predicted"/>
<keyword evidence="2" id="KW-0813">Transport</keyword>
<dbReference type="SUPFAM" id="SSF103473">
    <property type="entry name" value="MFS general substrate transporter"/>
    <property type="match status" value="1"/>
</dbReference>
<reference evidence="7 8" key="1">
    <citation type="journal article" date="2020" name="bioRxiv">
        <title>Metabolic contributions of an alphaproteobacterial endosymbiont in the apicomplexan Cardiosporidium cionae.</title>
        <authorList>
            <person name="Hunter E.S."/>
            <person name="Paight C.J."/>
            <person name="Lane C.E."/>
        </authorList>
    </citation>
    <scope>NUCLEOTIDE SEQUENCE [LARGE SCALE GENOMIC DNA]</scope>
    <source>
        <strain evidence="7">ESH_2018</strain>
    </source>
</reference>
<organism evidence="7 8">
    <name type="scientific">Cardiosporidium cionae</name>
    <dbReference type="NCBI Taxonomy" id="476202"/>
    <lineage>
        <taxon>Eukaryota</taxon>
        <taxon>Sar</taxon>
        <taxon>Alveolata</taxon>
        <taxon>Apicomplexa</taxon>
        <taxon>Aconoidasida</taxon>
        <taxon>Nephromycida</taxon>
        <taxon>Cardiosporidium</taxon>
    </lineage>
</organism>
<sequence length="339" mass="38187">MRDSICRVEASSRPPTWRKVIPLIGGFLFNLTFGSIYTFGNLSLYVTSYMRWAGDENVRIKNFSWVYTVSSLGLMIFFGGMLQEWIGIRRCAVLGAVLFSLSVTLSSWTVCSLPWFTLTFGILFGLADGLSYSCPIAAAYKWWPNKRGLVTGIVLAGTSMSALVFGPLQSLLVNPENKLPTSCPYSEFPKELYFQDHEILERVPWIFFILGIIFFVISLSSALSMGDPPIDDEIRSPFLPHNSQHETPKRPLAHNQLNVSPSQLIFHKEFWILWFILMLHGQFIIYLSLLWKIIGLSEVGISDKHLSLVGNVLISVANTSGRLAWGSFADYISVRALLR</sequence>
<keyword evidence="8" id="KW-1185">Reference proteome</keyword>
<gene>
    <name evidence="7" type="ORF">IE077_003797</name>
</gene>
<keyword evidence="3 6" id="KW-0812">Transmembrane</keyword>
<keyword evidence="5 6" id="KW-0472">Membrane</keyword>
<feature type="transmembrane region" description="Helical" evidence="6">
    <location>
        <begin position="205"/>
        <end position="225"/>
    </location>
</feature>
<comment type="subcellular location">
    <subcellularLocation>
        <location evidence="1">Membrane</location>
        <topology evidence="1">Multi-pass membrane protein</topology>
    </subcellularLocation>
</comment>
<evidence type="ECO:0000256" key="2">
    <source>
        <dbReference type="ARBA" id="ARBA00022448"/>
    </source>
</evidence>
<dbReference type="PANTHER" id="PTHR43385">
    <property type="entry name" value="RIBOFLAVIN TRANSPORTER RIBJ"/>
    <property type="match status" value="1"/>
</dbReference>
<dbReference type="InterPro" id="IPR036259">
    <property type="entry name" value="MFS_trans_sf"/>
</dbReference>
<dbReference type="Proteomes" id="UP000823046">
    <property type="component" value="Unassembled WGS sequence"/>
</dbReference>
<comment type="caution">
    <text evidence="7">The sequence shown here is derived from an EMBL/GenBank/DDBJ whole genome shotgun (WGS) entry which is preliminary data.</text>
</comment>
<evidence type="ECO:0000313" key="8">
    <source>
        <dbReference type="Proteomes" id="UP000823046"/>
    </source>
</evidence>
<dbReference type="InterPro" id="IPR011701">
    <property type="entry name" value="MFS"/>
</dbReference>
<feature type="transmembrane region" description="Helical" evidence="6">
    <location>
        <begin position="270"/>
        <end position="294"/>
    </location>
</feature>
<dbReference type="Pfam" id="PF07690">
    <property type="entry name" value="MFS_1"/>
    <property type="match status" value="1"/>
</dbReference>
<feature type="transmembrane region" description="Helical" evidence="6">
    <location>
        <begin position="60"/>
        <end position="79"/>
    </location>
</feature>
<keyword evidence="4 6" id="KW-1133">Transmembrane helix</keyword>
<evidence type="ECO:0000256" key="5">
    <source>
        <dbReference type="ARBA" id="ARBA00023136"/>
    </source>
</evidence>
<feature type="transmembrane region" description="Helical" evidence="6">
    <location>
        <begin position="115"/>
        <end position="137"/>
    </location>
</feature>
<feature type="transmembrane region" description="Helical" evidence="6">
    <location>
        <begin position="149"/>
        <end position="168"/>
    </location>
</feature>
<protein>
    <submittedName>
        <fullName evidence="7">Transporter, major facilitator family protein</fullName>
    </submittedName>
</protein>
<name>A0ABQ7JEG8_9APIC</name>
<evidence type="ECO:0000256" key="6">
    <source>
        <dbReference type="SAM" id="Phobius"/>
    </source>
</evidence>
<evidence type="ECO:0000256" key="4">
    <source>
        <dbReference type="ARBA" id="ARBA00022989"/>
    </source>
</evidence>